<dbReference type="AlphaFoldDB" id="A0AAV7WQ43"/>
<evidence type="ECO:0000313" key="3">
    <source>
        <dbReference type="Proteomes" id="UP001066276"/>
    </source>
</evidence>
<comment type="caution">
    <text evidence="2">The sequence shown here is derived from an EMBL/GenBank/DDBJ whole genome shotgun (WGS) entry which is preliminary data.</text>
</comment>
<feature type="region of interest" description="Disordered" evidence="1">
    <location>
        <begin position="98"/>
        <end position="121"/>
    </location>
</feature>
<accession>A0AAV7WQ43</accession>
<sequence>MFKGVRDVIKGKAWCGSERQAKILAEMRLFHPVSEPAGHYRSPEASMVGMRSDQFVAGNNFPRPSWRILTCDFYYAGWPAVQGKTKAELLTLPLRSLKPMDPASLEPMRDSTGTVAGRHSR</sequence>
<proteinExistence type="predicted"/>
<dbReference type="Proteomes" id="UP001066276">
    <property type="component" value="Chromosome 1_1"/>
</dbReference>
<keyword evidence="3" id="KW-1185">Reference proteome</keyword>
<gene>
    <name evidence="2" type="ORF">NDU88_003804</name>
</gene>
<evidence type="ECO:0000313" key="2">
    <source>
        <dbReference type="EMBL" id="KAJ1216198.1"/>
    </source>
</evidence>
<evidence type="ECO:0000256" key="1">
    <source>
        <dbReference type="SAM" id="MobiDB-lite"/>
    </source>
</evidence>
<reference evidence="2" key="1">
    <citation type="journal article" date="2022" name="bioRxiv">
        <title>Sequencing and chromosome-scale assembly of the giantPleurodeles waltlgenome.</title>
        <authorList>
            <person name="Brown T."/>
            <person name="Elewa A."/>
            <person name="Iarovenko S."/>
            <person name="Subramanian E."/>
            <person name="Araus A.J."/>
            <person name="Petzold A."/>
            <person name="Susuki M."/>
            <person name="Suzuki K.-i.T."/>
            <person name="Hayashi T."/>
            <person name="Toyoda A."/>
            <person name="Oliveira C."/>
            <person name="Osipova E."/>
            <person name="Leigh N.D."/>
            <person name="Simon A."/>
            <person name="Yun M.H."/>
        </authorList>
    </citation>
    <scope>NUCLEOTIDE SEQUENCE</scope>
    <source>
        <strain evidence="2">20211129_DDA</strain>
        <tissue evidence="2">Liver</tissue>
    </source>
</reference>
<organism evidence="2 3">
    <name type="scientific">Pleurodeles waltl</name>
    <name type="common">Iberian ribbed newt</name>
    <dbReference type="NCBI Taxonomy" id="8319"/>
    <lineage>
        <taxon>Eukaryota</taxon>
        <taxon>Metazoa</taxon>
        <taxon>Chordata</taxon>
        <taxon>Craniata</taxon>
        <taxon>Vertebrata</taxon>
        <taxon>Euteleostomi</taxon>
        <taxon>Amphibia</taxon>
        <taxon>Batrachia</taxon>
        <taxon>Caudata</taxon>
        <taxon>Salamandroidea</taxon>
        <taxon>Salamandridae</taxon>
        <taxon>Pleurodelinae</taxon>
        <taxon>Pleurodeles</taxon>
    </lineage>
</organism>
<name>A0AAV7WQ43_PLEWA</name>
<dbReference type="EMBL" id="JANPWB010000001">
    <property type="protein sequence ID" value="KAJ1216198.1"/>
    <property type="molecule type" value="Genomic_DNA"/>
</dbReference>
<protein>
    <submittedName>
        <fullName evidence="2">Uncharacterized protein</fullName>
    </submittedName>
</protein>